<dbReference type="Gene3D" id="1.10.357.10">
    <property type="entry name" value="Tetracycline Repressor, domain 2"/>
    <property type="match status" value="1"/>
</dbReference>
<evidence type="ECO:0000256" key="2">
    <source>
        <dbReference type="ARBA" id="ARBA00023015"/>
    </source>
</evidence>
<dbReference type="InterPro" id="IPR009057">
    <property type="entry name" value="Homeodomain-like_sf"/>
</dbReference>
<protein>
    <submittedName>
        <fullName evidence="7">TetR/AcrR family transcriptional regulator</fullName>
    </submittedName>
</protein>
<comment type="caution">
    <text evidence="7">The sequence shown here is derived from an EMBL/GenBank/DDBJ whole genome shotgun (WGS) entry which is preliminary data.</text>
</comment>
<evidence type="ECO:0000313" key="7">
    <source>
        <dbReference type="EMBL" id="MCS7478862.1"/>
    </source>
</evidence>
<dbReference type="InterPro" id="IPR039538">
    <property type="entry name" value="BetI_C"/>
</dbReference>
<evidence type="ECO:0000259" key="6">
    <source>
        <dbReference type="PROSITE" id="PS50977"/>
    </source>
</evidence>
<dbReference type="Proteomes" id="UP001141259">
    <property type="component" value="Unassembled WGS sequence"/>
</dbReference>
<feature type="DNA-binding region" description="H-T-H motif" evidence="5">
    <location>
        <begin position="31"/>
        <end position="50"/>
    </location>
</feature>
<accession>A0A9X3AFL0</accession>
<evidence type="ECO:0000256" key="4">
    <source>
        <dbReference type="ARBA" id="ARBA00023163"/>
    </source>
</evidence>
<keyword evidence="1" id="KW-0678">Repressor</keyword>
<dbReference type="GO" id="GO:0003677">
    <property type="term" value="F:DNA binding"/>
    <property type="evidence" value="ECO:0007669"/>
    <property type="project" value="UniProtKB-UniRule"/>
</dbReference>
<dbReference type="SUPFAM" id="SSF46689">
    <property type="entry name" value="Homeodomain-like"/>
    <property type="match status" value="1"/>
</dbReference>
<dbReference type="Pfam" id="PF00440">
    <property type="entry name" value="TetR_N"/>
    <property type="match status" value="1"/>
</dbReference>
<evidence type="ECO:0000313" key="8">
    <source>
        <dbReference type="Proteomes" id="UP001141259"/>
    </source>
</evidence>
<evidence type="ECO:0000256" key="3">
    <source>
        <dbReference type="ARBA" id="ARBA00023125"/>
    </source>
</evidence>
<dbReference type="InterPro" id="IPR001647">
    <property type="entry name" value="HTH_TetR"/>
</dbReference>
<proteinExistence type="predicted"/>
<dbReference type="PANTHER" id="PTHR47506:SF6">
    <property type="entry name" value="HTH-TYPE TRANSCRIPTIONAL REPRESSOR NEMR"/>
    <property type="match status" value="1"/>
</dbReference>
<name>A0A9X3AFL0_9PSEU</name>
<reference evidence="7" key="1">
    <citation type="submission" date="2022-08" db="EMBL/GenBank/DDBJ databases">
        <authorList>
            <person name="Tistechok S."/>
            <person name="Samborskyy M."/>
            <person name="Roman I."/>
        </authorList>
    </citation>
    <scope>NUCLEOTIDE SEQUENCE</scope>
    <source>
        <strain evidence="7">DSM 103496</strain>
    </source>
</reference>
<gene>
    <name evidence="7" type="ORF">NZH93_18540</name>
</gene>
<dbReference type="AlphaFoldDB" id="A0A9X3AFL0"/>
<keyword evidence="3 5" id="KW-0238">DNA-binding</keyword>
<dbReference type="EMBL" id="JANYMP010000008">
    <property type="protein sequence ID" value="MCS7478862.1"/>
    <property type="molecule type" value="Genomic_DNA"/>
</dbReference>
<dbReference type="PROSITE" id="PS50977">
    <property type="entry name" value="HTH_TETR_2"/>
    <property type="match status" value="1"/>
</dbReference>
<feature type="domain" description="HTH tetR-type" evidence="6">
    <location>
        <begin position="8"/>
        <end position="68"/>
    </location>
</feature>
<sequence length="195" mass="21575">MPKIVDRAEQRREIGAALLRVVVRDGMEQVSVRTVAAEAGRSAGAVQKYFATKADLLRCALDLATERMEQRFTAVDPAGPTPDVLRRYLVVALPLDEARRAEALVRFAFVEKSVRDDEYAQVLRDGDQQVRKVLAHMLERSDEVRHDVDPGVLADAVLALADGITARMLYTRGEDEALLLAVDVALSSLLQPPQR</sequence>
<dbReference type="PANTHER" id="PTHR47506">
    <property type="entry name" value="TRANSCRIPTIONAL REGULATORY PROTEIN"/>
    <property type="match status" value="1"/>
</dbReference>
<evidence type="ECO:0000256" key="5">
    <source>
        <dbReference type="PROSITE-ProRule" id="PRU00335"/>
    </source>
</evidence>
<dbReference type="Pfam" id="PF13977">
    <property type="entry name" value="TetR_C_6"/>
    <property type="match status" value="1"/>
</dbReference>
<dbReference type="RefSeq" id="WP_259624369.1">
    <property type="nucleotide sequence ID" value="NZ_JANYMP010000008.1"/>
</dbReference>
<keyword evidence="2" id="KW-0805">Transcription regulation</keyword>
<evidence type="ECO:0000256" key="1">
    <source>
        <dbReference type="ARBA" id="ARBA00022491"/>
    </source>
</evidence>
<keyword evidence="4" id="KW-0804">Transcription</keyword>
<dbReference type="InterPro" id="IPR036271">
    <property type="entry name" value="Tet_transcr_reg_TetR-rel_C_sf"/>
</dbReference>
<dbReference type="SUPFAM" id="SSF48498">
    <property type="entry name" value="Tetracyclin repressor-like, C-terminal domain"/>
    <property type="match status" value="1"/>
</dbReference>
<organism evidence="7 8">
    <name type="scientific">Umezawaea endophytica</name>
    <dbReference type="NCBI Taxonomy" id="1654476"/>
    <lineage>
        <taxon>Bacteria</taxon>
        <taxon>Bacillati</taxon>
        <taxon>Actinomycetota</taxon>
        <taxon>Actinomycetes</taxon>
        <taxon>Pseudonocardiales</taxon>
        <taxon>Pseudonocardiaceae</taxon>
        <taxon>Umezawaea</taxon>
    </lineage>
</organism>
<keyword evidence="8" id="KW-1185">Reference proteome</keyword>